<dbReference type="InterPro" id="IPR006845">
    <property type="entry name" value="Pex_N"/>
</dbReference>
<evidence type="ECO:0000256" key="13">
    <source>
        <dbReference type="ARBA" id="ARBA00023140"/>
    </source>
</evidence>
<dbReference type="KEGG" id="bvk:117242608"/>
<evidence type="ECO:0000259" key="16">
    <source>
        <dbReference type="Pfam" id="PF04757"/>
    </source>
</evidence>
<dbReference type="CDD" id="cd16451">
    <property type="entry name" value="mRING_PEX12"/>
    <property type="match status" value="1"/>
</dbReference>
<dbReference type="InterPro" id="IPR017375">
    <property type="entry name" value="PEX12"/>
</dbReference>
<evidence type="ECO:0000256" key="3">
    <source>
        <dbReference type="ARBA" id="ARBA00008704"/>
    </source>
</evidence>
<protein>
    <recommendedName>
        <fullName evidence="4 15">Peroxisome assembly protein 12</fullName>
    </recommendedName>
    <alternativeName>
        <fullName evidence="14 15">Peroxin-12</fullName>
    </alternativeName>
</protein>
<evidence type="ECO:0000313" key="17">
    <source>
        <dbReference type="Proteomes" id="UP000504631"/>
    </source>
</evidence>
<evidence type="ECO:0000256" key="4">
    <source>
        <dbReference type="ARBA" id="ARBA00018980"/>
    </source>
</evidence>
<comment type="pathway">
    <text evidence="2">Protein modification; protein ubiquitination.</text>
</comment>
<dbReference type="RefSeq" id="XP_033365316.1">
    <property type="nucleotide sequence ID" value="XM_033509425.1"/>
</dbReference>
<keyword evidence="9" id="KW-0862">Zinc</keyword>
<comment type="subcellular location">
    <subcellularLocation>
        <location evidence="1">Peroxisome membrane</location>
        <topology evidence="1">Multi-pass membrane protein</topology>
    </subcellularLocation>
</comment>
<evidence type="ECO:0000256" key="1">
    <source>
        <dbReference type="ARBA" id="ARBA00004585"/>
    </source>
</evidence>
<dbReference type="GO" id="GO:0005778">
    <property type="term" value="C:peroxisomal membrane"/>
    <property type="evidence" value="ECO:0007669"/>
    <property type="project" value="UniProtKB-SubCell"/>
</dbReference>
<dbReference type="GO" id="GO:0008270">
    <property type="term" value="F:zinc ion binding"/>
    <property type="evidence" value="ECO:0007669"/>
    <property type="project" value="UniProtKB-KW"/>
</dbReference>
<evidence type="ECO:0000256" key="5">
    <source>
        <dbReference type="ARBA" id="ARBA00022448"/>
    </source>
</evidence>
<dbReference type="GO" id="GO:0016558">
    <property type="term" value="P:protein import into peroxisome matrix"/>
    <property type="evidence" value="ECO:0007669"/>
    <property type="project" value="UniProtKB-UniRule"/>
</dbReference>
<keyword evidence="13 15" id="KW-0576">Peroxisome</keyword>
<keyword evidence="6" id="KW-0812">Transmembrane</keyword>
<proteinExistence type="inferred from homology"/>
<evidence type="ECO:0000256" key="9">
    <source>
        <dbReference type="ARBA" id="ARBA00022833"/>
    </source>
</evidence>
<dbReference type="PANTHER" id="PTHR12888:SF0">
    <property type="entry name" value="PEROXISOME ASSEMBLY PROTEIN 12"/>
    <property type="match status" value="1"/>
</dbReference>
<evidence type="ECO:0000256" key="2">
    <source>
        <dbReference type="ARBA" id="ARBA00004906"/>
    </source>
</evidence>
<evidence type="ECO:0000256" key="15">
    <source>
        <dbReference type="PIRNR" id="PIRNR038074"/>
    </source>
</evidence>
<keyword evidence="11" id="KW-1133">Transmembrane helix</keyword>
<accession>A0A6J3LKU4</accession>
<name>A0A6J3LKU4_9HYME</name>
<keyword evidence="5" id="KW-0813">Transport</keyword>
<evidence type="ECO:0000256" key="6">
    <source>
        <dbReference type="ARBA" id="ARBA00022692"/>
    </source>
</evidence>
<dbReference type="GO" id="GO:1990429">
    <property type="term" value="C:peroxisomal importomer complex"/>
    <property type="evidence" value="ECO:0007669"/>
    <property type="project" value="TreeGrafter"/>
</dbReference>
<feature type="domain" description="Pex N-terminal" evidence="16">
    <location>
        <begin position="24"/>
        <end position="253"/>
    </location>
</feature>
<evidence type="ECO:0000256" key="14">
    <source>
        <dbReference type="ARBA" id="ARBA00029692"/>
    </source>
</evidence>
<dbReference type="GO" id="GO:0006513">
    <property type="term" value="P:protein monoubiquitination"/>
    <property type="evidence" value="ECO:0007669"/>
    <property type="project" value="TreeGrafter"/>
</dbReference>
<keyword evidence="10" id="KW-0653">Protein transport</keyword>
<evidence type="ECO:0000256" key="10">
    <source>
        <dbReference type="ARBA" id="ARBA00022927"/>
    </source>
</evidence>
<dbReference type="PANTHER" id="PTHR12888">
    <property type="entry name" value="PEROXISOME ASSEMBLY PROTEIN 12 PEROXIN-12"/>
    <property type="match status" value="1"/>
</dbReference>
<gene>
    <name evidence="18" type="primary">LOC117242608</name>
</gene>
<evidence type="ECO:0000256" key="11">
    <source>
        <dbReference type="ARBA" id="ARBA00022989"/>
    </source>
</evidence>
<dbReference type="GeneID" id="117242608"/>
<dbReference type="InterPro" id="IPR013083">
    <property type="entry name" value="Znf_RING/FYVE/PHD"/>
</dbReference>
<dbReference type="Pfam" id="PF04757">
    <property type="entry name" value="Pex2_Pex12"/>
    <property type="match status" value="1"/>
</dbReference>
<dbReference type="AlphaFoldDB" id="A0A6J3LKU4"/>
<organism evidence="17 18">
    <name type="scientific">Bombus vosnesenskii</name>
    <dbReference type="NCBI Taxonomy" id="207650"/>
    <lineage>
        <taxon>Eukaryota</taxon>
        <taxon>Metazoa</taxon>
        <taxon>Ecdysozoa</taxon>
        <taxon>Arthropoda</taxon>
        <taxon>Hexapoda</taxon>
        <taxon>Insecta</taxon>
        <taxon>Pterygota</taxon>
        <taxon>Neoptera</taxon>
        <taxon>Endopterygota</taxon>
        <taxon>Hymenoptera</taxon>
        <taxon>Apocrita</taxon>
        <taxon>Aculeata</taxon>
        <taxon>Apoidea</taxon>
        <taxon>Anthophila</taxon>
        <taxon>Apidae</taxon>
        <taxon>Bombus</taxon>
        <taxon>Pyrobombus</taxon>
    </lineage>
</organism>
<keyword evidence="17" id="KW-1185">Reference proteome</keyword>
<comment type="function">
    <text evidence="15">Component of a retrotranslocation channel required for peroxisome organization by mediating export of the PEX5 receptor from peroxisomes to the cytosol, thereby promoting PEX5 recycling.</text>
</comment>
<dbReference type="SUPFAM" id="SSF57850">
    <property type="entry name" value="RING/U-box"/>
    <property type="match status" value="1"/>
</dbReference>
<dbReference type="GO" id="GO:0004842">
    <property type="term" value="F:ubiquitin-protein transferase activity"/>
    <property type="evidence" value="ECO:0007669"/>
    <property type="project" value="TreeGrafter"/>
</dbReference>
<evidence type="ECO:0000256" key="12">
    <source>
        <dbReference type="ARBA" id="ARBA00023136"/>
    </source>
</evidence>
<dbReference type="Gene3D" id="3.30.40.10">
    <property type="entry name" value="Zinc/RING finger domain, C3HC4 (zinc finger)"/>
    <property type="match status" value="1"/>
</dbReference>
<reference evidence="18" key="1">
    <citation type="submission" date="2025-08" db="UniProtKB">
        <authorList>
            <consortium name="RefSeq"/>
        </authorList>
    </citation>
    <scope>IDENTIFICATION</scope>
    <source>
        <tissue evidence="18">Muscle</tissue>
    </source>
</reference>
<keyword evidence="7" id="KW-0479">Metal-binding</keyword>
<evidence type="ECO:0000256" key="7">
    <source>
        <dbReference type="ARBA" id="ARBA00022723"/>
    </source>
</evidence>
<evidence type="ECO:0000313" key="18">
    <source>
        <dbReference type="RefSeq" id="XP_033365316.1"/>
    </source>
</evidence>
<keyword evidence="8" id="KW-0863">Zinc-finger</keyword>
<sequence length="335" mass="38746">MAEKGAHLTGTAFIKPSIFEIIAQESLSSIVEPSFKKFLSFLISFNIERYSHLLRWTDEGYLIFNTILQWYYLNKYYLYIPAASFSETFYGLKRITVVDSKIKSKLSNKQKHLSLILTVVFPYIKNKLSQLSQRYKLEELDGCAPKSKWKKLYCNCIIKGNAIIFMIYEFMVLYNYIVYISGKSAYTSPLLKLLSITLTYAEPEPIISISDLLRKIRNNSFGLSDGVDIFQRMVTTSFEFGAFFLQFVSWWTQEHYSTNLLSLPIPPPPKIPEIAKQYKGICPICRKALRIHTVLSVSGYAFCYQCILPVIRTDRKCPVTNYPAKEDDLIRLYLG</sequence>
<keyword evidence="12 15" id="KW-0472">Membrane</keyword>
<dbReference type="PIRSF" id="PIRSF038074">
    <property type="entry name" value="Peroxisome_assembly_p12"/>
    <property type="match status" value="1"/>
</dbReference>
<evidence type="ECO:0000256" key="8">
    <source>
        <dbReference type="ARBA" id="ARBA00022771"/>
    </source>
</evidence>
<dbReference type="Proteomes" id="UP000504631">
    <property type="component" value="Unplaced"/>
</dbReference>
<dbReference type="CTD" id="5193"/>
<comment type="similarity">
    <text evidence="3 15">Belongs to the pex2/pex10/pex12 family.</text>
</comment>